<dbReference type="Gene3D" id="2.60.120.10">
    <property type="entry name" value="Jelly Rolls"/>
    <property type="match status" value="1"/>
</dbReference>
<dbReference type="Proteomes" id="UP000052258">
    <property type="component" value="Unassembled WGS sequence"/>
</dbReference>
<dbReference type="InterPro" id="IPR012318">
    <property type="entry name" value="HTH_CRP"/>
</dbReference>
<dbReference type="OrthoDB" id="2360694at2"/>
<dbReference type="SUPFAM" id="SSF46785">
    <property type="entry name" value="Winged helix' DNA-binding domain"/>
    <property type="match status" value="1"/>
</dbReference>
<keyword evidence="3" id="KW-0010">Activator</keyword>
<dbReference type="InterPro" id="IPR036388">
    <property type="entry name" value="WH-like_DNA-bd_sf"/>
</dbReference>
<reference evidence="6 7" key="1">
    <citation type="journal article" date="2015" name="Genome Biol. Evol.">
        <title>Comparative Genomics of Listeria Sensu Lato: Genus-Wide Differences in Evolutionary Dynamics and the Progressive Gain of Complex, Potentially Pathogenicity-Related Traits through Lateral Gene Transfer.</title>
        <authorList>
            <person name="Chiara M."/>
            <person name="Caruso M."/>
            <person name="D'Erchia A.M."/>
            <person name="Manzari C."/>
            <person name="Fraccalvieri R."/>
            <person name="Goffredo E."/>
            <person name="Latorre L."/>
            <person name="Miccolupo A."/>
            <person name="Padalino I."/>
            <person name="Santagada G."/>
            <person name="Chiocco D."/>
            <person name="Pesole G."/>
            <person name="Horner D.S."/>
            <person name="Parisi A."/>
        </authorList>
    </citation>
    <scope>NUCLEOTIDE SEQUENCE [LARGE SCALE GENOMIC DNA]</scope>
    <source>
        <strain evidence="6 7">1991</strain>
    </source>
</reference>
<evidence type="ECO:0000256" key="2">
    <source>
        <dbReference type="ARBA" id="ARBA00023125"/>
    </source>
</evidence>
<protein>
    <submittedName>
        <fullName evidence="6">Cyclic nucleotide-binding protein</fullName>
    </submittedName>
</protein>
<keyword evidence="4" id="KW-0804">Transcription</keyword>
<organism evidence="6 7">
    <name type="scientific">Listeria fleischmannii 1991</name>
    <dbReference type="NCBI Taxonomy" id="1430899"/>
    <lineage>
        <taxon>Bacteria</taxon>
        <taxon>Bacillati</taxon>
        <taxon>Bacillota</taxon>
        <taxon>Bacilli</taxon>
        <taxon>Bacillales</taxon>
        <taxon>Listeriaceae</taxon>
        <taxon>Listeria</taxon>
    </lineage>
</organism>
<evidence type="ECO:0000256" key="1">
    <source>
        <dbReference type="ARBA" id="ARBA00023015"/>
    </source>
</evidence>
<evidence type="ECO:0000259" key="5">
    <source>
        <dbReference type="PROSITE" id="PS51063"/>
    </source>
</evidence>
<dbReference type="InterPro" id="IPR036390">
    <property type="entry name" value="WH_DNA-bd_sf"/>
</dbReference>
<evidence type="ECO:0000256" key="4">
    <source>
        <dbReference type="ARBA" id="ARBA00023163"/>
    </source>
</evidence>
<proteinExistence type="predicted"/>
<accession>A0A0J8GBG6</accession>
<comment type="caution">
    <text evidence="6">The sequence shown here is derived from an EMBL/GenBank/DDBJ whole genome shotgun (WGS) entry which is preliminary data.</text>
</comment>
<keyword evidence="1" id="KW-0805">Transcription regulation</keyword>
<dbReference type="InterPro" id="IPR018490">
    <property type="entry name" value="cNMP-bd_dom_sf"/>
</dbReference>
<dbReference type="GO" id="GO:0003677">
    <property type="term" value="F:DNA binding"/>
    <property type="evidence" value="ECO:0007669"/>
    <property type="project" value="UniProtKB-KW"/>
</dbReference>
<evidence type="ECO:0000313" key="7">
    <source>
        <dbReference type="Proteomes" id="UP000052258"/>
    </source>
</evidence>
<name>A0A0J8GBG6_9LIST</name>
<keyword evidence="2" id="KW-0238">DNA-binding</keyword>
<dbReference type="Gene3D" id="1.10.10.10">
    <property type="entry name" value="Winged helix-like DNA-binding domain superfamily/Winged helix DNA-binding domain"/>
    <property type="match status" value="1"/>
</dbReference>
<dbReference type="AlphaFoldDB" id="A0A0J8GBG6"/>
<sequence>MIYNRERQNEIVSEDIILTLCKQEKDFNRYAKMVLFKKNQNIFTELNSEGKIYFLVAGTMMMNLSFQEENQQELILKFLSENTFFSPDSFKEIDDSIKVKAKSLTSGACWEINFSFLQKVIRQAGIESEFHSKQLSKFLQMTLDHLAKSTLSKEARIRSSIAQIGRELGREDEFGQITLPPEITQPIIAKFSTATREFVALTLGRLVDEGILKVRPKPWIINDINRL</sequence>
<evidence type="ECO:0000313" key="6">
    <source>
        <dbReference type="EMBL" id="KMT59980.1"/>
    </source>
</evidence>
<evidence type="ECO:0000256" key="3">
    <source>
        <dbReference type="ARBA" id="ARBA00023159"/>
    </source>
</evidence>
<dbReference type="SUPFAM" id="SSF51206">
    <property type="entry name" value="cAMP-binding domain-like"/>
    <property type="match status" value="1"/>
</dbReference>
<dbReference type="RefSeq" id="WP_007476761.1">
    <property type="nucleotide sequence ID" value="NZ_KQ130613.1"/>
</dbReference>
<dbReference type="PATRIC" id="fig|1430899.3.peg.936"/>
<dbReference type="PROSITE" id="PS51063">
    <property type="entry name" value="HTH_CRP_2"/>
    <property type="match status" value="1"/>
</dbReference>
<dbReference type="InterPro" id="IPR014710">
    <property type="entry name" value="RmlC-like_jellyroll"/>
</dbReference>
<dbReference type="EMBL" id="AZHO01000011">
    <property type="protein sequence ID" value="KMT59980.1"/>
    <property type="molecule type" value="Genomic_DNA"/>
</dbReference>
<gene>
    <name evidence="6" type="ORF">X560_0906</name>
</gene>
<keyword evidence="7" id="KW-1185">Reference proteome</keyword>
<dbReference type="GO" id="GO:0006355">
    <property type="term" value="P:regulation of DNA-templated transcription"/>
    <property type="evidence" value="ECO:0007669"/>
    <property type="project" value="InterPro"/>
</dbReference>
<feature type="domain" description="HTH crp-type" evidence="5">
    <location>
        <begin position="151"/>
        <end position="225"/>
    </location>
</feature>